<keyword evidence="2" id="KW-0732">Signal</keyword>
<keyword evidence="4" id="KW-1185">Reference proteome</keyword>
<dbReference type="Proteomes" id="UP000570514">
    <property type="component" value="Unassembled WGS sequence"/>
</dbReference>
<sequence length="102" mass="10581">MRHFLAAVAACALLSSAAIAQTMPAENGPQNPAVKSMHENNSATPVQGANSFTKAQAKSAIEAKGYTHVVKLKKDNQGVWRGTATKDGSAGPVSVDYQGNVN</sequence>
<evidence type="ECO:0008006" key="5">
    <source>
        <dbReference type="Google" id="ProtNLM"/>
    </source>
</evidence>
<evidence type="ECO:0000313" key="3">
    <source>
        <dbReference type="EMBL" id="NIK86812.1"/>
    </source>
</evidence>
<gene>
    <name evidence="3" type="ORF">FHS83_000130</name>
</gene>
<name>A0A846MUM1_9PROT</name>
<dbReference type="AlphaFoldDB" id="A0A846MUM1"/>
<evidence type="ECO:0000313" key="4">
    <source>
        <dbReference type="Proteomes" id="UP000570514"/>
    </source>
</evidence>
<accession>A0A846MUM1</accession>
<evidence type="ECO:0000256" key="2">
    <source>
        <dbReference type="SAM" id="SignalP"/>
    </source>
</evidence>
<feature type="chain" id="PRO_5032433828" description="PepSY domain-containing protein" evidence="2">
    <location>
        <begin position="21"/>
        <end position="102"/>
    </location>
</feature>
<feature type="signal peptide" evidence="2">
    <location>
        <begin position="1"/>
        <end position="20"/>
    </location>
</feature>
<feature type="region of interest" description="Disordered" evidence="1">
    <location>
        <begin position="81"/>
        <end position="102"/>
    </location>
</feature>
<proteinExistence type="predicted"/>
<feature type="region of interest" description="Disordered" evidence="1">
    <location>
        <begin position="24"/>
        <end position="54"/>
    </location>
</feature>
<protein>
    <recommendedName>
        <fullName evidence="5">PepSY domain-containing protein</fullName>
    </recommendedName>
</protein>
<reference evidence="3 4" key="1">
    <citation type="submission" date="2020-03" db="EMBL/GenBank/DDBJ databases">
        <title>Genomic Encyclopedia of Type Strains, Phase IV (KMG-IV): sequencing the most valuable type-strain genomes for metagenomic binning, comparative biology and taxonomic classification.</title>
        <authorList>
            <person name="Goeker M."/>
        </authorList>
    </citation>
    <scope>NUCLEOTIDE SEQUENCE [LARGE SCALE GENOMIC DNA]</scope>
    <source>
        <strain evidence="3 4">DSM 19867</strain>
    </source>
</reference>
<comment type="caution">
    <text evidence="3">The sequence shown here is derived from an EMBL/GenBank/DDBJ whole genome shotgun (WGS) entry which is preliminary data.</text>
</comment>
<organism evidence="3 4">
    <name type="scientific">Rhizomicrobium palustre</name>
    <dbReference type="NCBI Taxonomy" id="189966"/>
    <lineage>
        <taxon>Bacteria</taxon>
        <taxon>Pseudomonadati</taxon>
        <taxon>Pseudomonadota</taxon>
        <taxon>Alphaproteobacteria</taxon>
        <taxon>Micropepsales</taxon>
        <taxon>Micropepsaceae</taxon>
        <taxon>Rhizomicrobium</taxon>
    </lineage>
</organism>
<evidence type="ECO:0000256" key="1">
    <source>
        <dbReference type="SAM" id="MobiDB-lite"/>
    </source>
</evidence>
<dbReference type="EMBL" id="JAASRM010000001">
    <property type="protein sequence ID" value="NIK86812.1"/>
    <property type="molecule type" value="Genomic_DNA"/>
</dbReference>
<dbReference type="RefSeq" id="WP_167079853.1">
    <property type="nucleotide sequence ID" value="NZ_BAAADC010000001.1"/>
</dbReference>
<feature type="compositionally biased region" description="Polar residues" evidence="1">
    <location>
        <begin position="39"/>
        <end position="54"/>
    </location>
</feature>